<dbReference type="OrthoDB" id="5842458at2759"/>
<dbReference type="PANTHER" id="PTHR24211:SF22">
    <property type="entry name" value="TESTIN"/>
    <property type="match status" value="1"/>
</dbReference>
<dbReference type="Proteomes" id="UP000252519">
    <property type="component" value="Unassembled WGS sequence"/>
</dbReference>
<gene>
    <name evidence="3" type="ORF">ANCCAN_22124</name>
</gene>
<keyword evidence="1" id="KW-0677">Repeat</keyword>
<dbReference type="GO" id="GO:0008270">
    <property type="term" value="F:zinc ion binding"/>
    <property type="evidence" value="ECO:0007669"/>
    <property type="project" value="InterPro"/>
</dbReference>
<protein>
    <submittedName>
        <fullName evidence="3">PET domain protein</fullName>
    </submittedName>
</protein>
<proteinExistence type="predicted"/>
<dbReference type="InterPro" id="IPR010442">
    <property type="entry name" value="PET_domain"/>
</dbReference>
<name>A0A368FIM0_ANCCA</name>
<dbReference type="InterPro" id="IPR047120">
    <property type="entry name" value="Pk/Esn/Tes"/>
</dbReference>
<feature type="domain" description="PET" evidence="2">
    <location>
        <begin position="36"/>
        <end position="139"/>
    </location>
</feature>
<dbReference type="AlphaFoldDB" id="A0A368FIM0"/>
<dbReference type="PROSITE" id="PS51303">
    <property type="entry name" value="PET"/>
    <property type="match status" value="1"/>
</dbReference>
<organism evidence="3 4">
    <name type="scientific">Ancylostoma caninum</name>
    <name type="common">Dog hookworm</name>
    <dbReference type="NCBI Taxonomy" id="29170"/>
    <lineage>
        <taxon>Eukaryota</taxon>
        <taxon>Metazoa</taxon>
        <taxon>Ecdysozoa</taxon>
        <taxon>Nematoda</taxon>
        <taxon>Chromadorea</taxon>
        <taxon>Rhabditida</taxon>
        <taxon>Rhabditina</taxon>
        <taxon>Rhabditomorpha</taxon>
        <taxon>Strongyloidea</taxon>
        <taxon>Ancylostomatidae</taxon>
        <taxon>Ancylostomatinae</taxon>
        <taxon>Ancylostoma</taxon>
    </lineage>
</organism>
<dbReference type="PANTHER" id="PTHR24211">
    <property type="entry name" value="LIM DOMAIN-CONTAINING PROTEIN"/>
    <property type="match status" value="1"/>
</dbReference>
<evidence type="ECO:0000313" key="4">
    <source>
        <dbReference type="Proteomes" id="UP000252519"/>
    </source>
</evidence>
<keyword evidence="4" id="KW-1185">Reference proteome</keyword>
<reference evidence="3 4" key="1">
    <citation type="submission" date="2014-10" db="EMBL/GenBank/DDBJ databases">
        <title>Draft genome of the hookworm Ancylostoma caninum.</title>
        <authorList>
            <person name="Mitreva M."/>
        </authorList>
    </citation>
    <scope>NUCLEOTIDE SEQUENCE [LARGE SCALE GENOMIC DNA]</scope>
    <source>
        <strain evidence="3 4">Baltimore</strain>
    </source>
</reference>
<dbReference type="EMBL" id="JOJR01001160">
    <property type="protein sequence ID" value="RCN32081.1"/>
    <property type="molecule type" value="Genomic_DNA"/>
</dbReference>
<accession>A0A368FIM0</accession>
<comment type="caution">
    <text evidence="3">The sequence shown here is derived from an EMBL/GenBank/DDBJ whole genome shotgun (WGS) entry which is preliminary data.</text>
</comment>
<dbReference type="Pfam" id="PF06297">
    <property type="entry name" value="PET"/>
    <property type="match status" value="1"/>
</dbReference>
<evidence type="ECO:0000259" key="2">
    <source>
        <dbReference type="PROSITE" id="PS51303"/>
    </source>
</evidence>
<dbReference type="STRING" id="29170.A0A368FIM0"/>
<sequence>MPNAHTFSKNTSKSKLSKIALCALIEKLKDRTLPTAAYNYKVESEKENYKTTTEYSWVPVPDKSLIERYMRALPENERPVIGSVGEQNRKSRLQFQLPLYDCNVEDARFADDKDKEVLRRFVENVRKHVSYMKSFGNLS</sequence>
<evidence type="ECO:0000256" key="1">
    <source>
        <dbReference type="ARBA" id="ARBA00022737"/>
    </source>
</evidence>
<evidence type="ECO:0000313" key="3">
    <source>
        <dbReference type="EMBL" id="RCN32081.1"/>
    </source>
</evidence>